<evidence type="ECO:0000256" key="1">
    <source>
        <dbReference type="SAM" id="MobiDB-lite"/>
    </source>
</evidence>
<reference evidence="2" key="2">
    <citation type="journal article" date="2015" name="Fish Shellfish Immunol.">
        <title>Early steps in the European eel (Anguilla anguilla)-Vibrio vulnificus interaction in the gills: Role of the RtxA13 toxin.</title>
        <authorList>
            <person name="Callol A."/>
            <person name="Pajuelo D."/>
            <person name="Ebbesson L."/>
            <person name="Teles M."/>
            <person name="MacKenzie S."/>
            <person name="Amaro C."/>
        </authorList>
    </citation>
    <scope>NUCLEOTIDE SEQUENCE</scope>
</reference>
<organism evidence="2">
    <name type="scientific">Anguilla anguilla</name>
    <name type="common">European freshwater eel</name>
    <name type="synonym">Muraena anguilla</name>
    <dbReference type="NCBI Taxonomy" id="7936"/>
    <lineage>
        <taxon>Eukaryota</taxon>
        <taxon>Metazoa</taxon>
        <taxon>Chordata</taxon>
        <taxon>Craniata</taxon>
        <taxon>Vertebrata</taxon>
        <taxon>Euteleostomi</taxon>
        <taxon>Actinopterygii</taxon>
        <taxon>Neopterygii</taxon>
        <taxon>Teleostei</taxon>
        <taxon>Anguilliformes</taxon>
        <taxon>Anguillidae</taxon>
        <taxon>Anguilla</taxon>
    </lineage>
</organism>
<protein>
    <submittedName>
        <fullName evidence="2">Uncharacterized protein</fullName>
    </submittedName>
</protein>
<evidence type="ECO:0000313" key="2">
    <source>
        <dbReference type="EMBL" id="JAH51440.1"/>
    </source>
</evidence>
<reference evidence="2" key="1">
    <citation type="submission" date="2014-11" db="EMBL/GenBank/DDBJ databases">
        <authorList>
            <person name="Amaro Gonzalez C."/>
        </authorList>
    </citation>
    <scope>NUCLEOTIDE SEQUENCE</scope>
</reference>
<dbReference type="AlphaFoldDB" id="A0A0E9TEW8"/>
<feature type="compositionally biased region" description="Polar residues" evidence="1">
    <location>
        <begin position="14"/>
        <end position="23"/>
    </location>
</feature>
<accession>A0A0E9TEW8</accession>
<name>A0A0E9TEW8_ANGAN</name>
<dbReference type="EMBL" id="GBXM01048883">
    <property type="protein sequence ID" value="JAH59694.1"/>
    <property type="molecule type" value="Transcribed_RNA"/>
</dbReference>
<feature type="region of interest" description="Disordered" evidence="1">
    <location>
        <begin position="11"/>
        <end position="32"/>
    </location>
</feature>
<dbReference type="EMBL" id="GBXM01057137">
    <property type="protein sequence ID" value="JAH51440.1"/>
    <property type="molecule type" value="Transcribed_RNA"/>
</dbReference>
<proteinExistence type="predicted"/>
<sequence>MGTPALCFRVITAPTPTSHQSPPDTERQGGAR</sequence>